<dbReference type="AlphaFoldDB" id="A0A9P9AA57"/>
<dbReference type="Proteomes" id="UP000770015">
    <property type="component" value="Unassembled WGS sequence"/>
</dbReference>
<evidence type="ECO:0000256" key="2">
    <source>
        <dbReference type="ARBA" id="ARBA00022692"/>
    </source>
</evidence>
<dbReference type="OrthoDB" id="422086at2759"/>
<comment type="caution">
    <text evidence="6">The sequence shown here is derived from an EMBL/GenBank/DDBJ whole genome shotgun (WGS) entry which is preliminary data.</text>
</comment>
<feature type="transmembrane region" description="Helical" evidence="5">
    <location>
        <begin position="151"/>
        <end position="167"/>
    </location>
</feature>
<keyword evidence="5" id="KW-0808">Transferase</keyword>
<dbReference type="PANTHER" id="PTHR12714">
    <property type="entry name" value="PROTEIN-S ISOPRENYLCYSTEINE O-METHYLTRANSFERASE"/>
    <property type="match status" value="1"/>
</dbReference>
<gene>
    <name evidence="6" type="ORF">F5X68DRAFT_208103</name>
</gene>
<dbReference type="EC" id="2.1.1.100" evidence="5"/>
<dbReference type="Pfam" id="PF04140">
    <property type="entry name" value="ICMT"/>
    <property type="match status" value="1"/>
</dbReference>
<protein>
    <recommendedName>
        <fullName evidence="5">Protein-S-isoprenylcysteine O-methyltransferase</fullName>
        <ecNumber evidence="5">2.1.1.100</ecNumber>
    </recommendedName>
</protein>
<evidence type="ECO:0000256" key="5">
    <source>
        <dbReference type="RuleBase" id="RU362022"/>
    </source>
</evidence>
<dbReference type="GO" id="GO:0032259">
    <property type="term" value="P:methylation"/>
    <property type="evidence" value="ECO:0007669"/>
    <property type="project" value="UniProtKB-KW"/>
</dbReference>
<evidence type="ECO:0000256" key="1">
    <source>
        <dbReference type="ARBA" id="ARBA00004141"/>
    </source>
</evidence>
<dbReference type="InterPro" id="IPR007269">
    <property type="entry name" value="ICMT_MeTrfase"/>
</dbReference>
<feature type="transmembrane region" description="Helical" evidence="5">
    <location>
        <begin position="96"/>
        <end position="116"/>
    </location>
</feature>
<dbReference type="GO" id="GO:0005789">
    <property type="term" value="C:endoplasmic reticulum membrane"/>
    <property type="evidence" value="ECO:0007669"/>
    <property type="project" value="UniProtKB-SubCell"/>
</dbReference>
<keyword evidence="5" id="KW-0256">Endoplasmic reticulum</keyword>
<dbReference type="GO" id="GO:0004671">
    <property type="term" value="F:protein C-terminal S-isoprenylcysteine carboxyl O-methyltransferase activity"/>
    <property type="evidence" value="ECO:0007669"/>
    <property type="project" value="UniProtKB-EC"/>
</dbReference>
<feature type="transmembrane region" description="Helical" evidence="5">
    <location>
        <begin position="187"/>
        <end position="206"/>
    </location>
</feature>
<sequence>MSLAWLSQTSLAATIVASAYGTFIAITPPNPNTDKTAPGTGDTIRRLMITTPYFTRVVSAPLSILYLHKAALAYTYPNIPESLLGYGRENGLDLSLATWSVSTAVPLALILAGVNLRLVAYSTLDKNFTFSLAKPSELTTTGVYRYIQHPSYTALVLLAAGLLGLLAPQGSVVGCWAPPAVFRLLHAWRAVLIPTACALGLTGIWTRVQEEERMLKAAFGPKWEQWHAKTARFIPWLF</sequence>
<evidence type="ECO:0000256" key="4">
    <source>
        <dbReference type="ARBA" id="ARBA00023136"/>
    </source>
</evidence>
<keyword evidence="2 5" id="KW-0812">Transmembrane</keyword>
<comment type="subcellular location">
    <subcellularLocation>
        <location evidence="5">Endoplasmic reticulum membrane</location>
        <topology evidence="5">Multi-pass membrane protein</topology>
    </subcellularLocation>
    <subcellularLocation>
        <location evidence="1">Membrane</location>
        <topology evidence="1">Multi-pass membrane protein</topology>
    </subcellularLocation>
</comment>
<keyword evidence="5" id="KW-0949">S-adenosyl-L-methionine</keyword>
<name>A0A9P9AA57_9PEZI</name>
<organism evidence="6 7">
    <name type="scientific">Plectosphaerella plurivora</name>
    <dbReference type="NCBI Taxonomy" id="936078"/>
    <lineage>
        <taxon>Eukaryota</taxon>
        <taxon>Fungi</taxon>
        <taxon>Dikarya</taxon>
        <taxon>Ascomycota</taxon>
        <taxon>Pezizomycotina</taxon>
        <taxon>Sordariomycetes</taxon>
        <taxon>Hypocreomycetidae</taxon>
        <taxon>Glomerellales</taxon>
        <taxon>Plectosphaerellaceae</taxon>
        <taxon>Plectosphaerella</taxon>
    </lineage>
</organism>
<evidence type="ECO:0000313" key="6">
    <source>
        <dbReference type="EMBL" id="KAH6686857.1"/>
    </source>
</evidence>
<dbReference type="Gene3D" id="1.20.120.1630">
    <property type="match status" value="1"/>
</dbReference>
<accession>A0A9P9AA57</accession>
<keyword evidence="5" id="KW-0489">Methyltransferase</keyword>
<proteinExistence type="inferred from homology"/>
<comment type="catalytic activity">
    <reaction evidence="5">
        <text>[protein]-C-terminal S-[(2E,6E)-farnesyl]-L-cysteine + S-adenosyl-L-methionine = [protein]-C-terminal S-[(2E,6E)-farnesyl]-L-cysteine methyl ester + S-adenosyl-L-homocysteine</text>
        <dbReference type="Rhea" id="RHEA:21672"/>
        <dbReference type="Rhea" id="RHEA-COMP:12125"/>
        <dbReference type="Rhea" id="RHEA-COMP:12126"/>
        <dbReference type="ChEBI" id="CHEBI:57856"/>
        <dbReference type="ChEBI" id="CHEBI:59789"/>
        <dbReference type="ChEBI" id="CHEBI:90510"/>
        <dbReference type="ChEBI" id="CHEBI:90511"/>
        <dbReference type="EC" id="2.1.1.100"/>
    </reaction>
</comment>
<feature type="transmembrane region" description="Helical" evidence="5">
    <location>
        <begin position="53"/>
        <end position="76"/>
    </location>
</feature>
<keyword evidence="3 5" id="KW-1133">Transmembrane helix</keyword>
<dbReference type="EMBL" id="JAGSXJ010000012">
    <property type="protein sequence ID" value="KAH6686857.1"/>
    <property type="molecule type" value="Genomic_DNA"/>
</dbReference>
<evidence type="ECO:0000256" key="3">
    <source>
        <dbReference type="ARBA" id="ARBA00022989"/>
    </source>
</evidence>
<evidence type="ECO:0000313" key="7">
    <source>
        <dbReference type="Proteomes" id="UP000770015"/>
    </source>
</evidence>
<reference evidence="6" key="1">
    <citation type="journal article" date="2021" name="Nat. Commun.">
        <title>Genetic determinants of endophytism in the Arabidopsis root mycobiome.</title>
        <authorList>
            <person name="Mesny F."/>
            <person name="Miyauchi S."/>
            <person name="Thiergart T."/>
            <person name="Pickel B."/>
            <person name="Atanasova L."/>
            <person name="Karlsson M."/>
            <person name="Huettel B."/>
            <person name="Barry K.W."/>
            <person name="Haridas S."/>
            <person name="Chen C."/>
            <person name="Bauer D."/>
            <person name="Andreopoulos W."/>
            <person name="Pangilinan J."/>
            <person name="LaButti K."/>
            <person name="Riley R."/>
            <person name="Lipzen A."/>
            <person name="Clum A."/>
            <person name="Drula E."/>
            <person name="Henrissat B."/>
            <person name="Kohler A."/>
            <person name="Grigoriev I.V."/>
            <person name="Martin F.M."/>
            <person name="Hacquard S."/>
        </authorList>
    </citation>
    <scope>NUCLEOTIDE SEQUENCE</scope>
    <source>
        <strain evidence="6">MPI-SDFR-AT-0117</strain>
    </source>
</reference>
<keyword evidence="7" id="KW-1185">Reference proteome</keyword>
<keyword evidence="4 5" id="KW-0472">Membrane</keyword>
<comment type="similarity">
    <text evidence="5">Belongs to the class VI-like SAM-binding methyltransferase superfamily. Isoprenylcysteine carboxyl methyltransferase family.</text>
</comment>
<dbReference type="PANTHER" id="PTHR12714:SF9">
    <property type="entry name" value="PROTEIN-S-ISOPRENYLCYSTEINE O-METHYLTRANSFERASE"/>
    <property type="match status" value="1"/>
</dbReference>